<feature type="transmembrane region" description="Helical" evidence="1">
    <location>
        <begin position="245"/>
        <end position="268"/>
    </location>
</feature>
<feature type="transmembrane region" description="Helical" evidence="1">
    <location>
        <begin position="373"/>
        <end position="391"/>
    </location>
</feature>
<evidence type="ECO:0000256" key="1">
    <source>
        <dbReference type="SAM" id="Phobius"/>
    </source>
</evidence>
<keyword evidence="1" id="KW-0472">Membrane</keyword>
<comment type="caution">
    <text evidence="2">The sequence shown here is derived from an EMBL/GenBank/DDBJ whole genome shotgun (WGS) entry which is preliminary data.</text>
</comment>
<protein>
    <submittedName>
        <fullName evidence="2">Uncharacterized protein</fullName>
    </submittedName>
</protein>
<feature type="transmembrane region" description="Helical" evidence="1">
    <location>
        <begin position="348"/>
        <end position="367"/>
    </location>
</feature>
<keyword evidence="1" id="KW-1133">Transmembrane helix</keyword>
<dbReference type="RefSeq" id="WP_055223342.1">
    <property type="nucleotide sequence ID" value="NZ_BLYL01000003.1"/>
</dbReference>
<feature type="transmembrane region" description="Helical" evidence="1">
    <location>
        <begin position="502"/>
        <end position="523"/>
    </location>
</feature>
<keyword evidence="1" id="KW-0812">Transmembrane</keyword>
<dbReference type="AlphaFoldDB" id="A0AAI9K204"/>
<feature type="transmembrane region" description="Helical" evidence="1">
    <location>
        <begin position="463"/>
        <end position="482"/>
    </location>
</feature>
<feature type="transmembrane region" description="Helical" evidence="1">
    <location>
        <begin position="280"/>
        <end position="298"/>
    </location>
</feature>
<evidence type="ECO:0000313" key="3">
    <source>
        <dbReference type="Proteomes" id="UP000660047"/>
    </source>
</evidence>
<name>A0AAI9K204_9FIRM</name>
<feature type="transmembrane region" description="Helical" evidence="1">
    <location>
        <begin position="633"/>
        <end position="654"/>
    </location>
</feature>
<proteinExistence type="predicted"/>
<accession>A0AAI9K204</accession>
<evidence type="ECO:0000313" key="2">
    <source>
        <dbReference type="EMBL" id="GFO93697.1"/>
    </source>
</evidence>
<gene>
    <name evidence="2" type="ORF">COEU31_07430</name>
</gene>
<feature type="transmembrane region" description="Helical" evidence="1">
    <location>
        <begin position="607"/>
        <end position="627"/>
    </location>
</feature>
<reference evidence="2" key="1">
    <citation type="submission" date="2020-06" db="EMBL/GenBank/DDBJ databases">
        <title>Characterization of fructooligosaccharide metabolism and fructooligosaccharide-degrading enzymes in human commensal butyrate producers.</title>
        <authorList>
            <person name="Tanno H."/>
            <person name="Fujii T."/>
            <person name="Hirano K."/>
            <person name="Maeno S."/>
            <person name="Tonozuka T."/>
            <person name="Sakamoto M."/>
            <person name="Ohkuma M."/>
            <person name="Tochio T."/>
            <person name="Endo A."/>
        </authorList>
    </citation>
    <scope>NUCLEOTIDE SEQUENCE</scope>
    <source>
        <strain evidence="2">JCM 31265</strain>
    </source>
</reference>
<dbReference type="EMBL" id="BLYL01000003">
    <property type="protein sequence ID" value="GFO93697.1"/>
    <property type="molecule type" value="Genomic_DNA"/>
</dbReference>
<organism evidence="2 3">
    <name type="scientific">Coprococcus eutactus</name>
    <dbReference type="NCBI Taxonomy" id="33043"/>
    <lineage>
        <taxon>Bacteria</taxon>
        <taxon>Bacillati</taxon>
        <taxon>Bacillota</taxon>
        <taxon>Clostridia</taxon>
        <taxon>Lachnospirales</taxon>
        <taxon>Lachnospiraceae</taxon>
        <taxon>Coprococcus</taxon>
    </lineage>
</organism>
<sequence length="676" mass="77417">MKYRTRPAEHICSLEELFTEHLGLNIPIVPQTSSYSNKHTFSQLLFSRNPNQYDDIDKIMSFSVFKDADIERLKKDADSAQKPLYYLIHPDESYPTGTKLSVFFSNLANKNFSGNEQPLPIRALLNAIDYDKLCAHLDNLIETRGALDSDFIVSLQSYLSNVLSTDNQLTHYCSLFKCTSPSEYLATILLYALFDDVNFPAYASEVAITRNIKEPKVAHPVTDLNNPHFQKLMNDARRVDKLQAFATYTLIVLYSVQMLATIFSSTWISSYEATSTKGTLFSIVMLCASIILTALRFIPFSLHKKYSELSLILEHSVLDENSNTYSITYNHFQNCSRSFNDIQQGRRVIITLFCMMSILYIVVSFVFNSFPLLVALVSLSFGGVMLIDSMVHDHITYKRYDAFFSSDLPGHVPASRFGVARMCSWDYDSRLNSFRHTSYNKLTNYSEDCIRHIYDQVADSSKYSWATLTAFIVTLSSIGVIAEILQLVNPDLEYFRMPNASMLYSVTMILILLNGVLNILILLRARSHYQKMAEFSFYAGNPDSDNYEVTTLFRHNLYAGSISELAIARGIYNYNLCQFEQSLSTSDIQPPDDRYHPMYIVNQKLHLITDVALCIFVAYLSMAVWHSNNLRNLIGLPILVAVYALWTFAMYPLFKYRKIKSSIRKLNVEHKNKETR</sequence>
<dbReference type="Proteomes" id="UP000660047">
    <property type="component" value="Unassembled WGS sequence"/>
</dbReference>